<dbReference type="InterPro" id="IPR055401">
    <property type="entry name" value="CEMIP_beta-hel_dom"/>
</dbReference>
<dbReference type="SMART" id="SM01225">
    <property type="entry name" value="G8"/>
    <property type="match status" value="1"/>
</dbReference>
<keyword evidence="6" id="KW-1133">Transmembrane helix</keyword>
<name>A0A6P7TAG9_9MOLL</name>
<evidence type="ECO:0000256" key="1">
    <source>
        <dbReference type="ARBA" id="ARBA00004236"/>
    </source>
</evidence>
<dbReference type="InterPro" id="IPR019316">
    <property type="entry name" value="G8_domain"/>
</dbReference>
<accession>A0A6P7TAG9</accession>
<evidence type="ECO:0000256" key="5">
    <source>
        <dbReference type="SAM" id="MobiDB-lite"/>
    </source>
</evidence>
<dbReference type="KEGG" id="osn:115221309"/>
<keyword evidence="6" id="KW-0812">Transmembrane</keyword>
<keyword evidence="6" id="KW-0472">Membrane</keyword>
<proteinExistence type="predicted"/>
<evidence type="ECO:0000256" key="6">
    <source>
        <dbReference type="SAM" id="Phobius"/>
    </source>
</evidence>
<dbReference type="GO" id="GO:0005886">
    <property type="term" value="C:plasma membrane"/>
    <property type="evidence" value="ECO:0007669"/>
    <property type="project" value="UniProtKB-SubCell"/>
</dbReference>
<keyword evidence="3" id="KW-0732">Signal</keyword>
<evidence type="ECO:0000256" key="3">
    <source>
        <dbReference type="ARBA" id="ARBA00022729"/>
    </source>
</evidence>
<gene>
    <name evidence="9" type="primary">LOC115221309</name>
</gene>
<evidence type="ECO:0000256" key="4">
    <source>
        <dbReference type="ARBA" id="ARBA00023180"/>
    </source>
</evidence>
<feature type="region of interest" description="Disordered" evidence="5">
    <location>
        <begin position="925"/>
        <end position="953"/>
    </location>
</feature>
<evidence type="ECO:0000313" key="8">
    <source>
        <dbReference type="Proteomes" id="UP000515154"/>
    </source>
</evidence>
<reference evidence="9" key="1">
    <citation type="submission" date="2025-08" db="UniProtKB">
        <authorList>
            <consortium name="RefSeq"/>
        </authorList>
    </citation>
    <scope>IDENTIFICATION</scope>
</reference>
<dbReference type="Pfam" id="PF10162">
    <property type="entry name" value="G8"/>
    <property type="match status" value="1"/>
</dbReference>
<keyword evidence="4" id="KW-0325">Glycoprotein</keyword>
<dbReference type="InterPro" id="IPR052387">
    <property type="entry name" value="Fibrocystin"/>
</dbReference>
<dbReference type="PANTHER" id="PTHR46769:SF2">
    <property type="entry name" value="FIBROCYSTIN-L ISOFORM 2 PRECURSOR-RELATED"/>
    <property type="match status" value="1"/>
</dbReference>
<keyword evidence="2" id="KW-1003">Cell membrane</keyword>
<dbReference type="SUPFAM" id="SSF51126">
    <property type="entry name" value="Pectin lyase-like"/>
    <property type="match status" value="1"/>
</dbReference>
<feature type="domain" description="G8" evidence="7">
    <location>
        <begin position="1"/>
        <end position="105"/>
    </location>
</feature>
<organism evidence="8 9">
    <name type="scientific">Octopus sinensis</name>
    <name type="common">East Asian common octopus</name>
    <dbReference type="NCBI Taxonomy" id="2607531"/>
    <lineage>
        <taxon>Eukaryota</taxon>
        <taxon>Metazoa</taxon>
        <taxon>Spiralia</taxon>
        <taxon>Lophotrochozoa</taxon>
        <taxon>Mollusca</taxon>
        <taxon>Cephalopoda</taxon>
        <taxon>Coleoidea</taxon>
        <taxon>Octopodiformes</taxon>
        <taxon>Octopoda</taxon>
        <taxon>Incirrata</taxon>
        <taxon>Octopodidae</taxon>
        <taxon>Octopus</taxon>
    </lineage>
</organism>
<comment type="subcellular location">
    <subcellularLocation>
        <location evidence="1">Cell membrane</location>
    </subcellularLocation>
</comment>
<dbReference type="RefSeq" id="XP_029647330.2">
    <property type="nucleotide sequence ID" value="XM_029791470.2"/>
</dbReference>
<keyword evidence="8" id="KW-1185">Reference proteome</keyword>
<protein>
    <submittedName>
        <fullName evidence="9">Fibrocystin-L-like</fullName>
    </submittedName>
</protein>
<dbReference type="PROSITE" id="PS51484">
    <property type="entry name" value="G8"/>
    <property type="match status" value="1"/>
</dbReference>
<feature type="compositionally biased region" description="Low complexity" evidence="5">
    <location>
        <begin position="935"/>
        <end position="953"/>
    </location>
</feature>
<feature type="transmembrane region" description="Helical" evidence="6">
    <location>
        <begin position="1376"/>
        <end position="1397"/>
    </location>
</feature>
<evidence type="ECO:0000313" key="9">
    <source>
        <dbReference type="RefSeq" id="XP_029647330.2"/>
    </source>
</evidence>
<dbReference type="Pfam" id="PF24606">
    <property type="entry name" value="CEMIP_beta-hel"/>
    <property type="match status" value="1"/>
</dbReference>
<dbReference type="InterPro" id="IPR011050">
    <property type="entry name" value="Pectin_lyase_fold/virulence"/>
</dbReference>
<sequence>MWIVVDIDLPKFNTIFIYGQLEVSNKLSEVTISANYIHIVGGRLIVGWENDPYPGNATIELRGSQQTPQFDVKSGPNMGSKVIGVFGGLDMHALNRKVLWTRLASTAKIGTKKLVLKEAVDWKPGEEIVLSSTDYNAWETETFRIQSVSADGTQLTLNATVAHQHIVHQETINKNQIEIAAEVGLFTRNIKVIGKDYNNLYKEMFGARIIVGVTQTEQDKVYVGYMRLSNIEFYHSGQYGWTGKNDPRYSVAFHNLGTIDHRLRPTYVRKCAFHNGFSTAIGIYNSHKVPIENNIIHHTIGSGIISNSDNTTLLRNLVALVICPDVYIRGRNFKGGIKWPAGIEAIRVEGLDLRRNVVAGSQRIGYRMNGEYCREVSSWTDNIVRGALLGIAVFDFDVSPKKTECVKYTGFHVSHCTDVGLYHNNEPGFILENSIFIENALGVFPFVIGPPSLTHQTSSKAVVIRNSTFVGLTSSYDCSIDRLSKDDPNIAYSSLSRSNTDGWTVGIDWLTRTSGSNRAPDKPFINIMAYPTISGVMKIHDVVFAHFNSRCGNKMKTVVLKSASNEDGQHPVYIQKISEVDVDHDSKVYIRRPNVKKINSADCVDMDCDGQKKVLLVDTDGSFIKGDPPVSVFSESEWEWGGDKRRGLGDYRIPKVARAYPNGSKMAIEELATGRGIVRNSNCVLQNQWQAYQCNNSEYAMMIIESLDEDTETRRLSPVAIVGNKYIDLINGPQDHGWCSGYTCRKRISTFMAIVDPTYPFDIYFSSTTPQKLRLRLLNTDKKISVSVYYQFPNRQDVFDYTNTFILPKNAYMDNDEMKYKTVKESNRKAFLPTTADAVATNFFDRLEQKVYVIVEGGKPVDIRVNPIVVVTFSFGGVSESEFFGENLVRNLALFLGISASKVRIVDIVKEGTARRKKRAVSGVKVTTEIGDQPSSESNVTNSSVPTNSSLSSQSLQNISSQLVNSRQLRSLDQHLNYQIVSMAMTPPVVPVTDPNWSKTQQTNSTYAVKVPDIMKLVISPKVSYEGGVFNQGPCLQFLDTSGNPLNILGTLENPWRISATLVKGKGSHANAVLSGTTEVSLYDGWANFTNIAISHKGSDYGLTFQVSYPSDAGKFAAKVEPSLIVPKRPLSLMITPSQFVAGKSKNLNIILIDIITKLTIPNIKWRKHKWQVKAVLVKPYLYYGSVYNIDTEVKEDTVNNQLVFNDIMFTKPGVYIIQLTTTSTPNEYTIVAEEEIRVKQSHVLVFSDPVSSSIKILVDIDYNKVGSTNEKYFRVLMENYLIYKYPKVTFPEVLVSESENNMMDVFVKLYGNINEVSAASKMICDMAKEQQKITFNSHQAYIIFSIQVNGTRFLGSSCGSKDGKVTKTKTFPLEIVVGVSVAVTLLLAGAIFFLLLKFQVIPK</sequence>
<dbReference type="PANTHER" id="PTHR46769">
    <property type="entry name" value="POLYCYSTIC KIDNEY AND HEPATIC DISEASE 1 (AUTOSOMAL RECESSIVE)-LIKE 1"/>
    <property type="match status" value="1"/>
</dbReference>
<evidence type="ECO:0000256" key="2">
    <source>
        <dbReference type="ARBA" id="ARBA00022475"/>
    </source>
</evidence>
<evidence type="ECO:0000259" key="7">
    <source>
        <dbReference type="PROSITE" id="PS51484"/>
    </source>
</evidence>
<dbReference type="Proteomes" id="UP000515154">
    <property type="component" value="Linkage group LG18"/>
</dbReference>